<dbReference type="InterPro" id="IPR036010">
    <property type="entry name" value="2Fe-2S_ferredoxin-like_sf"/>
</dbReference>
<dbReference type="GO" id="GO:0046872">
    <property type="term" value="F:metal ion binding"/>
    <property type="evidence" value="ECO:0007669"/>
    <property type="project" value="UniProtKB-KW"/>
</dbReference>
<dbReference type="SMART" id="SM00929">
    <property type="entry name" value="NADH-G_4Fe-4S_3"/>
    <property type="match status" value="1"/>
</dbReference>
<dbReference type="InterPro" id="IPR006963">
    <property type="entry name" value="Mopterin_OxRdtase_4Fe-4S_dom"/>
</dbReference>
<accession>A0A0U2KS32</accession>
<dbReference type="GO" id="GO:0042773">
    <property type="term" value="P:ATP synthesis coupled electron transport"/>
    <property type="evidence" value="ECO:0007669"/>
    <property type="project" value="InterPro"/>
</dbReference>
<evidence type="ECO:0000256" key="5">
    <source>
        <dbReference type="ARBA" id="ARBA00022714"/>
    </source>
</evidence>
<protein>
    <recommendedName>
        <fullName evidence="12">Complex I-75kD</fullName>
    </recommendedName>
</protein>
<dbReference type="SUPFAM" id="SSF54292">
    <property type="entry name" value="2Fe-2S ferredoxin-like"/>
    <property type="match status" value="1"/>
</dbReference>
<feature type="domain" description="4Fe-4S Mo/W bis-MGD-type" evidence="15">
    <location>
        <begin position="219"/>
        <end position="275"/>
    </location>
</feature>
<dbReference type="Gene3D" id="3.30.70.20">
    <property type="match status" value="1"/>
</dbReference>
<dbReference type="FunFam" id="3.30.70.20:FF:000002">
    <property type="entry name" value="NADH-ubiquinone oxidoreductase 75 kDa subunit"/>
    <property type="match status" value="1"/>
</dbReference>
<organism evidence="17">
    <name type="scientific">Fistulifera solaris</name>
    <name type="common">Oleaginous diatom</name>
    <dbReference type="NCBI Taxonomy" id="1519565"/>
    <lineage>
        <taxon>Eukaryota</taxon>
        <taxon>Sar</taxon>
        <taxon>Stramenopiles</taxon>
        <taxon>Ochrophyta</taxon>
        <taxon>Bacillariophyta</taxon>
        <taxon>Bacillariophyceae</taxon>
        <taxon>Bacillariophycidae</taxon>
        <taxon>Naviculales</taxon>
        <taxon>Naviculaceae</taxon>
        <taxon>Fistulifera</taxon>
    </lineage>
</organism>
<evidence type="ECO:0000256" key="2">
    <source>
        <dbReference type="ARBA" id="ARBA00004370"/>
    </source>
</evidence>
<dbReference type="GO" id="GO:0016020">
    <property type="term" value="C:membrane"/>
    <property type="evidence" value="ECO:0007669"/>
    <property type="project" value="UniProtKB-SubCell"/>
</dbReference>
<comment type="cofactor">
    <cofactor evidence="1">
        <name>[4Fe-4S] cluster</name>
        <dbReference type="ChEBI" id="CHEBI:49883"/>
    </cofactor>
</comment>
<keyword evidence="5" id="KW-0001">2Fe-2S</keyword>
<dbReference type="PROSITE" id="PS51839">
    <property type="entry name" value="4FE4S_HC3"/>
    <property type="match status" value="1"/>
</dbReference>
<dbReference type="GO" id="GO:0051537">
    <property type="term" value="F:2 iron, 2 sulfur cluster binding"/>
    <property type="evidence" value="ECO:0007669"/>
    <property type="project" value="UniProtKB-KW"/>
</dbReference>
<evidence type="ECO:0000313" key="17">
    <source>
        <dbReference type="EMBL" id="ALG35763.1"/>
    </source>
</evidence>
<evidence type="ECO:0000256" key="8">
    <source>
        <dbReference type="ARBA" id="ARBA00023004"/>
    </source>
</evidence>
<dbReference type="GeneID" id="26039344"/>
<dbReference type="Pfam" id="PF00384">
    <property type="entry name" value="Molybdopterin"/>
    <property type="match status" value="1"/>
</dbReference>
<dbReference type="FunFam" id="3.10.20.740:FF:000004">
    <property type="entry name" value="NADH-quinone oxidoreductase"/>
    <property type="match status" value="1"/>
</dbReference>
<dbReference type="PANTHER" id="PTHR43105">
    <property type="entry name" value="RESPIRATORY NITRATE REDUCTASE"/>
    <property type="match status" value="1"/>
</dbReference>
<evidence type="ECO:0000256" key="11">
    <source>
        <dbReference type="ARBA" id="ARBA00023136"/>
    </source>
</evidence>
<comment type="subcellular location">
    <subcellularLocation>
        <location evidence="2">Membrane</location>
    </subcellularLocation>
</comment>
<evidence type="ECO:0000259" key="16">
    <source>
        <dbReference type="PROSITE" id="PS51839"/>
    </source>
</evidence>
<dbReference type="SUPFAM" id="SSF53706">
    <property type="entry name" value="Formate dehydrogenase/DMSO reductase, domains 1-3"/>
    <property type="match status" value="1"/>
</dbReference>
<evidence type="ECO:0000259" key="15">
    <source>
        <dbReference type="PROSITE" id="PS51669"/>
    </source>
</evidence>
<dbReference type="InterPro" id="IPR050123">
    <property type="entry name" value="Prok_molybdopt-oxidoreductase"/>
</dbReference>
<dbReference type="EMBL" id="KT363689">
    <property type="protein sequence ID" value="ALG35763.1"/>
    <property type="molecule type" value="Genomic_DNA"/>
</dbReference>
<evidence type="ECO:0000256" key="13">
    <source>
        <dbReference type="ARBA" id="ARBA00034078"/>
    </source>
</evidence>
<dbReference type="RefSeq" id="YP_009167295.1">
    <property type="nucleotide sequence ID" value="NC_027978.1"/>
</dbReference>
<dbReference type="Gene3D" id="3.10.20.740">
    <property type="match status" value="1"/>
</dbReference>
<dbReference type="Pfam" id="PF13510">
    <property type="entry name" value="Fer2_4"/>
    <property type="match status" value="1"/>
</dbReference>
<comment type="similarity">
    <text evidence="3">Belongs to the complex I 75 kDa subunit family.</text>
</comment>
<dbReference type="PROSITE" id="PS00642">
    <property type="entry name" value="COMPLEX1_75K_2"/>
    <property type="match status" value="1"/>
</dbReference>
<keyword evidence="4" id="KW-0004">4Fe-4S</keyword>
<evidence type="ECO:0000256" key="7">
    <source>
        <dbReference type="ARBA" id="ARBA00022967"/>
    </source>
</evidence>
<dbReference type="Pfam" id="PF10588">
    <property type="entry name" value="NADH-G_4Fe-4S_3"/>
    <property type="match status" value="1"/>
</dbReference>
<comment type="subunit">
    <text evidence="14">Complex I is composed of about 45 different subunits.</text>
</comment>
<evidence type="ECO:0000256" key="9">
    <source>
        <dbReference type="ARBA" id="ARBA00023014"/>
    </source>
</evidence>
<gene>
    <name evidence="17" type="primary">nad11</name>
</gene>
<dbReference type="Pfam" id="PF22117">
    <property type="entry name" value="Fer4_Nqo3"/>
    <property type="match status" value="1"/>
</dbReference>
<dbReference type="GO" id="GO:0051539">
    <property type="term" value="F:4 iron, 4 sulfur cluster binding"/>
    <property type="evidence" value="ECO:0007669"/>
    <property type="project" value="UniProtKB-KW"/>
</dbReference>
<reference evidence="17" key="1">
    <citation type="journal article" date="2015" name="Mitochondrial DNA">
        <title>Complete mitochondrial genome of Fistulifera solaris (Bacillariophycidae).</title>
        <authorList>
            <person name="Tang X."/>
            <person name="Bi G."/>
        </authorList>
    </citation>
    <scope>NUCLEOTIDE SEQUENCE</scope>
</reference>
<dbReference type="PROSITE" id="PS00641">
    <property type="entry name" value="COMPLEX1_75K_1"/>
    <property type="match status" value="1"/>
</dbReference>
<proteinExistence type="inferred from homology"/>
<dbReference type="AlphaFoldDB" id="A0A0U2KS32"/>
<keyword evidence="8" id="KW-0408">Iron</keyword>
<comment type="cofactor">
    <cofactor evidence="13">
        <name>[2Fe-2S] cluster</name>
        <dbReference type="ChEBI" id="CHEBI:190135"/>
    </cofactor>
</comment>
<geneLocation type="mitochondrion" evidence="17"/>
<keyword evidence="17" id="KW-0496">Mitochondrion</keyword>
<keyword evidence="6" id="KW-0479">Metal-binding</keyword>
<dbReference type="PROSITE" id="PS51669">
    <property type="entry name" value="4FE4S_MOW_BIS_MGD"/>
    <property type="match status" value="1"/>
</dbReference>
<dbReference type="InterPro" id="IPR000283">
    <property type="entry name" value="NADH_UbQ_OxRdtase_75kDa_su_CS"/>
</dbReference>
<dbReference type="PROSITE" id="PS00643">
    <property type="entry name" value="COMPLEX1_75K_3"/>
    <property type="match status" value="1"/>
</dbReference>
<dbReference type="SUPFAM" id="SSF54862">
    <property type="entry name" value="4Fe-4S ferredoxins"/>
    <property type="match status" value="1"/>
</dbReference>
<dbReference type="InterPro" id="IPR006656">
    <property type="entry name" value="Mopterin_OxRdtase"/>
</dbReference>
<evidence type="ECO:0000256" key="12">
    <source>
        <dbReference type="ARBA" id="ARBA00031750"/>
    </source>
</evidence>
<dbReference type="GO" id="GO:0008137">
    <property type="term" value="F:NADH dehydrogenase (ubiquinone) activity"/>
    <property type="evidence" value="ECO:0007669"/>
    <property type="project" value="InterPro"/>
</dbReference>
<evidence type="ECO:0000256" key="1">
    <source>
        <dbReference type="ARBA" id="ARBA00001966"/>
    </source>
</evidence>
<dbReference type="InterPro" id="IPR019574">
    <property type="entry name" value="NADH_UbQ_OxRdtase_Gsu_4Fe4S-bd"/>
</dbReference>
<keyword evidence="7" id="KW-1278">Translocase</keyword>
<keyword evidence="11" id="KW-0472">Membrane</keyword>
<evidence type="ECO:0000256" key="14">
    <source>
        <dbReference type="ARBA" id="ARBA00065822"/>
    </source>
</evidence>
<sequence length="738" mass="84421">MKINNKTSLIAYLIACGISVPHYCYHNDLSIAGNCRVCLVELKNSMKPVVSCATNASAALYNTSVYHDSVLIKKARENILEFLLLNHPLDCPICDQGGDCDLQDQSLFFGFTKRRFYKFKRIVSDKDLGPIVKTVMTRCIHCTRCVRFAKEIAGVEELGMFRRGTQSEIGTYVDLVLSSELSGNVIDLCPVGSLTSKRYLQIGALTLKSFPFELRGWDIEKLESIDPTDGFGSNTRAYISKDQVVQIEPDFNIHSQNTWLTDKGRQFFDGIFGIWEADGNKNQDLNNKSWFNILKQLVETLYVFEYCKTQQSKNNFFLIVFENLSIEVLSLLNILEQKKSFIKIKRAENINNNNDLEASLQLNSSTSKAGLANSSLCLLISCNPRYEGYYLNLNLRQRFFKGNFKCLIIGSLIDLTFPVSSLGSNTSVLKTILEGNNLACQEFKSAKNPVIIYNYELLKRNGNKNNTENLLNLLKYAQVFNKVWNGINVLSPSLSEVGSQSMYNFGALNSKDLSNFSSVYFLNVSLNNVSNLKKITELKLLKYSNTNTQNSLFLNQSNDKNLELYNELFSNSKNLSHYLHLPSTIFYENEETFINTEGFVKRTTKLIFRKSAKSNWQILRRVLKSLRTQVTFLNNKDNNLIIFNSKKLLNFKNYIYFHYQATQTLTNLNFYLGIKNESFVILNNNSNFKQRRSKIKLTKLKYWLDDFFSGGKDEYSHKSLVLANCSKILRAKATNFFS</sequence>
<evidence type="ECO:0000256" key="4">
    <source>
        <dbReference type="ARBA" id="ARBA00022485"/>
    </source>
</evidence>
<dbReference type="PANTHER" id="PTHR43105:SF13">
    <property type="entry name" value="NADH-UBIQUINONE OXIDOREDUCTASE 75 KDA SUBUNIT, MITOCHONDRIAL"/>
    <property type="match status" value="1"/>
</dbReference>
<feature type="domain" description="4Fe-4S His(Cys)3-ligated-type" evidence="16">
    <location>
        <begin position="71"/>
        <end position="110"/>
    </location>
</feature>
<keyword evidence="10" id="KW-0520">NAD</keyword>
<evidence type="ECO:0000256" key="6">
    <source>
        <dbReference type="ARBA" id="ARBA00022723"/>
    </source>
</evidence>
<keyword evidence="9" id="KW-0411">Iron-sulfur</keyword>
<name>A0A0U2KS32_FISSO</name>
<dbReference type="InterPro" id="IPR054351">
    <property type="entry name" value="NADH_UbQ_OxRdtase_ferredoxin"/>
</dbReference>
<evidence type="ECO:0000256" key="3">
    <source>
        <dbReference type="ARBA" id="ARBA00005404"/>
    </source>
</evidence>
<evidence type="ECO:0000256" key="10">
    <source>
        <dbReference type="ARBA" id="ARBA00023027"/>
    </source>
</evidence>
<dbReference type="GO" id="GO:0016491">
    <property type="term" value="F:oxidoreductase activity"/>
    <property type="evidence" value="ECO:0007669"/>
    <property type="project" value="InterPro"/>
</dbReference>